<dbReference type="STRING" id="69960.SAMN05421720_101630"/>
<dbReference type="InterPro" id="IPR050718">
    <property type="entry name" value="ApaG-like"/>
</dbReference>
<dbReference type="PANTHER" id="PTHR47191">
    <property type="entry name" value="OS05G0170800 PROTEIN"/>
    <property type="match status" value="1"/>
</dbReference>
<dbReference type="Gene3D" id="2.60.40.1470">
    <property type="entry name" value="ApaG domain"/>
    <property type="match status" value="1"/>
</dbReference>
<dbReference type="PANTHER" id="PTHR47191:SF2">
    <property type="entry name" value="OS05G0170800 PROTEIN"/>
    <property type="match status" value="1"/>
</dbReference>
<dbReference type="Pfam" id="PF04379">
    <property type="entry name" value="DUF525"/>
    <property type="match status" value="1"/>
</dbReference>
<reference evidence="4 5" key="1">
    <citation type="submission" date="2016-10" db="EMBL/GenBank/DDBJ databases">
        <authorList>
            <person name="de Groot N.N."/>
        </authorList>
    </citation>
    <scope>NUCLEOTIDE SEQUENCE [LARGE SCALE GENOMIC DNA]</scope>
    <source>
        <strain evidence="4 5">ATCC 700224</strain>
    </source>
</reference>
<feature type="domain" description="ApaG" evidence="3">
    <location>
        <begin position="3"/>
        <end position="128"/>
    </location>
</feature>
<evidence type="ECO:0000313" key="5">
    <source>
        <dbReference type="Proteomes" id="UP000199412"/>
    </source>
</evidence>
<dbReference type="InterPro" id="IPR036767">
    <property type="entry name" value="ApaG_sf"/>
</dbReference>
<evidence type="ECO:0000256" key="2">
    <source>
        <dbReference type="HAMAP-Rule" id="MF_00791"/>
    </source>
</evidence>
<protein>
    <recommendedName>
        <fullName evidence="1 2">Protein ApaG</fullName>
    </recommendedName>
</protein>
<gene>
    <name evidence="2" type="primary">apaG</name>
    <name evidence="4" type="ORF">SAMN05421720_101630</name>
</gene>
<dbReference type="SUPFAM" id="SSF110069">
    <property type="entry name" value="ApaG-like"/>
    <property type="match status" value="1"/>
</dbReference>
<dbReference type="NCBIfam" id="NF003967">
    <property type="entry name" value="PRK05461.1"/>
    <property type="match status" value="1"/>
</dbReference>
<dbReference type="HAMAP" id="MF_00791">
    <property type="entry name" value="ApaG"/>
    <property type="match status" value="1"/>
</dbReference>
<dbReference type="RefSeq" id="WP_092781852.1">
    <property type="nucleotide sequence ID" value="NZ_FNAP01000001.1"/>
</dbReference>
<dbReference type="PROSITE" id="PS51087">
    <property type="entry name" value="APAG"/>
    <property type="match status" value="1"/>
</dbReference>
<dbReference type="OrthoDB" id="9795226at2"/>
<dbReference type="Proteomes" id="UP000199412">
    <property type="component" value="Unassembled WGS sequence"/>
</dbReference>
<dbReference type="InterPro" id="IPR023065">
    <property type="entry name" value="Uncharacterised_ApaG"/>
</dbReference>
<proteinExistence type="inferred from homology"/>
<evidence type="ECO:0000259" key="3">
    <source>
        <dbReference type="PROSITE" id="PS51087"/>
    </source>
</evidence>
<dbReference type="EMBL" id="FNAP01000001">
    <property type="protein sequence ID" value="SDD81539.1"/>
    <property type="molecule type" value="Genomic_DNA"/>
</dbReference>
<keyword evidence="5" id="KW-1185">Reference proteome</keyword>
<dbReference type="AlphaFoldDB" id="A0A1G6XTL8"/>
<evidence type="ECO:0000256" key="1">
    <source>
        <dbReference type="ARBA" id="ARBA00017693"/>
    </source>
</evidence>
<accession>A0A1G6XTL8</accession>
<evidence type="ECO:0000313" key="4">
    <source>
        <dbReference type="EMBL" id="SDD81539.1"/>
    </source>
</evidence>
<organism evidence="4 5">
    <name type="scientific">Rhodospira trueperi</name>
    <dbReference type="NCBI Taxonomy" id="69960"/>
    <lineage>
        <taxon>Bacteria</taxon>
        <taxon>Pseudomonadati</taxon>
        <taxon>Pseudomonadota</taxon>
        <taxon>Alphaproteobacteria</taxon>
        <taxon>Rhodospirillales</taxon>
        <taxon>Rhodospirillaceae</taxon>
        <taxon>Rhodospira</taxon>
    </lineage>
</organism>
<dbReference type="InterPro" id="IPR007474">
    <property type="entry name" value="ApaG_domain"/>
</dbReference>
<sequence length="131" mass="14510">MYSSTTRDIHVTVRPLFLEDQSEPDEGHFVWAYQVVIGNEGANAVQLMRRHWVITDANGSMRDVEGAGVVGAQPVLHPGEVFEYTSGCPLTTPSGFMRGSYTMRWVETGEVFQVEIPAFSLDSPHGDQSVH</sequence>
<name>A0A1G6XTL8_9PROT</name>